<dbReference type="Proteomes" id="UP000190102">
    <property type="component" value="Unassembled WGS sequence"/>
</dbReference>
<comment type="subcellular location">
    <subcellularLocation>
        <location evidence="1">Cell membrane</location>
        <topology evidence="1">Multi-pass membrane protein</topology>
    </subcellularLocation>
</comment>
<keyword evidence="3 6" id="KW-0812">Transmembrane</keyword>
<evidence type="ECO:0000256" key="1">
    <source>
        <dbReference type="ARBA" id="ARBA00004651"/>
    </source>
</evidence>
<dbReference type="Pfam" id="PF03739">
    <property type="entry name" value="LptF_LptG"/>
    <property type="match status" value="1"/>
</dbReference>
<dbReference type="STRING" id="115783.SAMN02745119_00838"/>
<evidence type="ECO:0000256" key="2">
    <source>
        <dbReference type="ARBA" id="ARBA00022475"/>
    </source>
</evidence>
<dbReference type="GO" id="GO:0015920">
    <property type="term" value="P:lipopolysaccharide transport"/>
    <property type="evidence" value="ECO:0007669"/>
    <property type="project" value="TreeGrafter"/>
</dbReference>
<feature type="transmembrane region" description="Helical" evidence="6">
    <location>
        <begin position="12"/>
        <end position="31"/>
    </location>
</feature>
<dbReference type="EMBL" id="FUWR01000002">
    <property type="protein sequence ID" value="SJZ51220.1"/>
    <property type="molecule type" value="Genomic_DNA"/>
</dbReference>
<dbReference type="NCBIfam" id="TIGR04407">
    <property type="entry name" value="LptF_YjgP"/>
    <property type="match status" value="1"/>
</dbReference>
<dbReference type="RefSeq" id="WP_078789125.1">
    <property type="nucleotide sequence ID" value="NZ_FUWR01000002.1"/>
</dbReference>
<gene>
    <name evidence="7" type="ORF">SAMN02745119_00838</name>
</gene>
<reference evidence="8" key="1">
    <citation type="submission" date="2017-02" db="EMBL/GenBank/DDBJ databases">
        <authorList>
            <person name="Varghese N."/>
            <person name="Submissions S."/>
        </authorList>
    </citation>
    <scope>NUCLEOTIDE SEQUENCE [LARGE SCALE GENOMIC DNA]</scope>
    <source>
        <strain evidence="8">ATCC BAA-34</strain>
    </source>
</reference>
<dbReference type="GO" id="GO:0043190">
    <property type="term" value="C:ATP-binding cassette (ABC) transporter complex"/>
    <property type="evidence" value="ECO:0007669"/>
    <property type="project" value="InterPro"/>
</dbReference>
<dbReference type="InterPro" id="IPR005495">
    <property type="entry name" value="LptG/LptF_permease"/>
</dbReference>
<dbReference type="InterPro" id="IPR030922">
    <property type="entry name" value="LptF"/>
</dbReference>
<dbReference type="GO" id="GO:0055085">
    <property type="term" value="P:transmembrane transport"/>
    <property type="evidence" value="ECO:0007669"/>
    <property type="project" value="InterPro"/>
</dbReference>
<keyword evidence="4 6" id="KW-1133">Transmembrane helix</keyword>
<dbReference type="OrthoDB" id="9792188at2"/>
<evidence type="ECO:0000313" key="7">
    <source>
        <dbReference type="EMBL" id="SJZ51220.1"/>
    </source>
</evidence>
<protein>
    <submittedName>
        <fullName evidence="7">Lipopolysaccharide export system permease protein</fullName>
    </submittedName>
</protein>
<evidence type="ECO:0000313" key="8">
    <source>
        <dbReference type="Proteomes" id="UP000190102"/>
    </source>
</evidence>
<feature type="transmembrane region" description="Helical" evidence="6">
    <location>
        <begin position="100"/>
        <end position="124"/>
    </location>
</feature>
<name>A0A1T4L9E7_9BACT</name>
<keyword evidence="2" id="KW-1003">Cell membrane</keyword>
<evidence type="ECO:0000256" key="5">
    <source>
        <dbReference type="ARBA" id="ARBA00023136"/>
    </source>
</evidence>
<feature type="transmembrane region" description="Helical" evidence="6">
    <location>
        <begin position="335"/>
        <end position="356"/>
    </location>
</feature>
<feature type="transmembrane region" description="Helical" evidence="6">
    <location>
        <begin position="310"/>
        <end position="329"/>
    </location>
</feature>
<accession>A0A1T4L9E7</accession>
<keyword evidence="5 6" id="KW-0472">Membrane</keyword>
<proteinExistence type="predicted"/>
<feature type="transmembrane region" description="Helical" evidence="6">
    <location>
        <begin position="280"/>
        <end position="298"/>
    </location>
</feature>
<sequence>MKHGIINRYLMREITGIFFLGLTIFTLVLLMGRMVKLMEMVVANGVPLAEVLRLIILLLPSFLVLTIPMAFLLAVLLAFGRLSSDNEITVLKASGLSLGALLPPVLLTATAAALLTLFISAWGVPWGNTGFKQMTMDVARKYAASAIRERIFRDDLPGIVLYVDQYDEAQRTMQRVMIQDSRDQERPLTIFAKSGLISSDDGTGVLRILLKNGTIHTQQKEDYRLISFGEYLLTAESGRSTPLVRTEMDLGIGELRNGIGSLKVSPQARLKMATELHSRFAFPFATFVFAILALPLGLSNRRTGKGSGFTISILILLVYYVLLSFLRTLAEKGGISPVLAVWLPNLIFLSIGLFLLRLASQEMTIRSALGRLFRFGRTA</sequence>
<keyword evidence="8" id="KW-1185">Reference proteome</keyword>
<dbReference type="PANTHER" id="PTHR33529">
    <property type="entry name" value="SLR0882 PROTEIN-RELATED"/>
    <property type="match status" value="1"/>
</dbReference>
<feature type="transmembrane region" description="Helical" evidence="6">
    <location>
        <begin position="51"/>
        <end position="79"/>
    </location>
</feature>
<organism evidence="7 8">
    <name type="scientific">Trichlorobacter thiogenes</name>
    <dbReference type="NCBI Taxonomy" id="115783"/>
    <lineage>
        <taxon>Bacteria</taxon>
        <taxon>Pseudomonadati</taxon>
        <taxon>Thermodesulfobacteriota</taxon>
        <taxon>Desulfuromonadia</taxon>
        <taxon>Geobacterales</taxon>
        <taxon>Geobacteraceae</taxon>
        <taxon>Trichlorobacter</taxon>
    </lineage>
</organism>
<evidence type="ECO:0000256" key="3">
    <source>
        <dbReference type="ARBA" id="ARBA00022692"/>
    </source>
</evidence>
<evidence type="ECO:0000256" key="6">
    <source>
        <dbReference type="SAM" id="Phobius"/>
    </source>
</evidence>
<dbReference type="PANTHER" id="PTHR33529:SF6">
    <property type="entry name" value="YJGP_YJGQ FAMILY PERMEASE"/>
    <property type="match status" value="1"/>
</dbReference>
<dbReference type="AlphaFoldDB" id="A0A1T4L9E7"/>
<evidence type="ECO:0000256" key="4">
    <source>
        <dbReference type="ARBA" id="ARBA00022989"/>
    </source>
</evidence>